<proteinExistence type="predicted"/>
<evidence type="ECO:0000313" key="1">
    <source>
        <dbReference type="EMBL" id="MUK90657.1"/>
    </source>
</evidence>
<evidence type="ECO:0000313" key="2">
    <source>
        <dbReference type="Proteomes" id="UP000469125"/>
    </source>
</evidence>
<name>A0A6N8FQM1_9BACI</name>
<organism evidence="1 2">
    <name type="scientific">Ornithinibacillus caprae</name>
    <dbReference type="NCBI Taxonomy" id="2678566"/>
    <lineage>
        <taxon>Bacteria</taxon>
        <taxon>Bacillati</taxon>
        <taxon>Bacillota</taxon>
        <taxon>Bacilli</taxon>
        <taxon>Bacillales</taxon>
        <taxon>Bacillaceae</taxon>
        <taxon>Ornithinibacillus</taxon>
    </lineage>
</organism>
<accession>A0A6N8FQM1</accession>
<sequence length="48" mass="5674">MKINGVTISTNILNNWSQIVLPKYDLFFYTEEHKSISTLELLIRDFVK</sequence>
<dbReference type="RefSeq" id="WP_155671660.1">
    <property type="nucleotide sequence ID" value="NZ_WOCA01000026.1"/>
</dbReference>
<comment type="caution">
    <text evidence="1">The sequence shown here is derived from an EMBL/GenBank/DDBJ whole genome shotgun (WGS) entry which is preliminary data.</text>
</comment>
<dbReference type="Proteomes" id="UP000469125">
    <property type="component" value="Unassembled WGS sequence"/>
</dbReference>
<gene>
    <name evidence="1" type="ORF">GMD78_20080</name>
</gene>
<protein>
    <submittedName>
        <fullName evidence="1">Uncharacterized protein</fullName>
    </submittedName>
</protein>
<dbReference type="AlphaFoldDB" id="A0A6N8FQM1"/>
<dbReference type="EMBL" id="WOCA01000026">
    <property type="protein sequence ID" value="MUK90657.1"/>
    <property type="molecule type" value="Genomic_DNA"/>
</dbReference>
<reference evidence="1 2" key="1">
    <citation type="submission" date="2019-11" db="EMBL/GenBank/DDBJ databases">
        <authorList>
            <person name="Li X."/>
        </authorList>
    </citation>
    <scope>NUCLEOTIDE SEQUENCE [LARGE SCALE GENOMIC DNA]</scope>
    <source>
        <strain evidence="1 2">L9</strain>
    </source>
</reference>
<keyword evidence="2" id="KW-1185">Reference proteome</keyword>